<evidence type="ECO:0000256" key="7">
    <source>
        <dbReference type="SAM" id="SignalP"/>
    </source>
</evidence>
<dbReference type="GO" id="GO:0020037">
    <property type="term" value="F:heme binding"/>
    <property type="evidence" value="ECO:0007669"/>
    <property type="project" value="InterPro"/>
</dbReference>
<evidence type="ECO:0000256" key="5">
    <source>
        <dbReference type="ARBA" id="ARBA00023004"/>
    </source>
</evidence>
<dbReference type="AlphaFoldDB" id="A0A369T7N8"/>
<dbReference type="RefSeq" id="WP_114582782.1">
    <property type="nucleotide sequence ID" value="NZ_QPMH01000013.1"/>
</dbReference>
<dbReference type="PROSITE" id="PS51007">
    <property type="entry name" value="CYTC"/>
    <property type="match status" value="1"/>
</dbReference>
<feature type="chain" id="PRO_5016977948" evidence="7">
    <location>
        <begin position="25"/>
        <end position="106"/>
    </location>
</feature>
<sequence length="106" mass="10950">MRVGTGARLTALVLAACISGPANAQDGEVERGEAIAQEWCAACHALPGSKVASDAAPALVQAISGKDLTAGALRAWLSTPHPQMPDFNLAREEVDALIAYLRGLGR</sequence>
<evidence type="ECO:0000256" key="3">
    <source>
        <dbReference type="ARBA" id="ARBA00022723"/>
    </source>
</evidence>
<dbReference type="GO" id="GO:0009055">
    <property type="term" value="F:electron transfer activity"/>
    <property type="evidence" value="ECO:0007669"/>
    <property type="project" value="InterPro"/>
</dbReference>
<dbReference type="Pfam" id="PF13442">
    <property type="entry name" value="Cytochrome_CBB3"/>
    <property type="match status" value="1"/>
</dbReference>
<evidence type="ECO:0000256" key="1">
    <source>
        <dbReference type="ARBA" id="ARBA00022448"/>
    </source>
</evidence>
<dbReference type="SUPFAM" id="SSF46626">
    <property type="entry name" value="Cytochrome c"/>
    <property type="match status" value="1"/>
</dbReference>
<dbReference type="PANTHER" id="PTHR37823:SF1">
    <property type="entry name" value="CYTOCHROME C-553-LIKE"/>
    <property type="match status" value="1"/>
</dbReference>
<dbReference type="InterPro" id="IPR051811">
    <property type="entry name" value="Cytochrome_c550/c551-like"/>
</dbReference>
<dbReference type="Proteomes" id="UP000253941">
    <property type="component" value="Unassembled WGS sequence"/>
</dbReference>
<gene>
    <name evidence="9" type="ORF">DRB17_13700</name>
</gene>
<dbReference type="GO" id="GO:0046872">
    <property type="term" value="F:metal ion binding"/>
    <property type="evidence" value="ECO:0007669"/>
    <property type="project" value="UniProtKB-KW"/>
</dbReference>
<keyword evidence="4" id="KW-0249">Electron transport</keyword>
<feature type="signal peptide" evidence="7">
    <location>
        <begin position="1"/>
        <end position="24"/>
    </location>
</feature>
<evidence type="ECO:0000256" key="4">
    <source>
        <dbReference type="ARBA" id="ARBA00022982"/>
    </source>
</evidence>
<dbReference type="Gene3D" id="1.10.760.10">
    <property type="entry name" value="Cytochrome c-like domain"/>
    <property type="match status" value="1"/>
</dbReference>
<proteinExistence type="predicted"/>
<protein>
    <submittedName>
        <fullName evidence="9">Cytochrome c</fullName>
    </submittedName>
</protein>
<evidence type="ECO:0000256" key="2">
    <source>
        <dbReference type="ARBA" id="ARBA00022617"/>
    </source>
</evidence>
<feature type="domain" description="Cytochrome c" evidence="8">
    <location>
        <begin position="27"/>
        <end position="105"/>
    </location>
</feature>
<evidence type="ECO:0000256" key="6">
    <source>
        <dbReference type="PROSITE-ProRule" id="PRU00433"/>
    </source>
</evidence>
<dbReference type="PANTHER" id="PTHR37823">
    <property type="entry name" value="CYTOCHROME C-553-LIKE"/>
    <property type="match status" value="1"/>
</dbReference>
<evidence type="ECO:0000259" key="8">
    <source>
        <dbReference type="PROSITE" id="PS51007"/>
    </source>
</evidence>
<dbReference type="EMBL" id="QPMH01000013">
    <property type="protein sequence ID" value="RDD61320.1"/>
    <property type="molecule type" value="Genomic_DNA"/>
</dbReference>
<evidence type="ECO:0000313" key="10">
    <source>
        <dbReference type="Proteomes" id="UP000253941"/>
    </source>
</evidence>
<keyword evidence="10" id="KW-1185">Reference proteome</keyword>
<keyword evidence="2 6" id="KW-0349">Heme</keyword>
<name>A0A369T7N8_9PROT</name>
<dbReference type="InterPro" id="IPR036909">
    <property type="entry name" value="Cyt_c-like_dom_sf"/>
</dbReference>
<keyword evidence="5 6" id="KW-0408">Iron</keyword>
<dbReference type="InterPro" id="IPR009056">
    <property type="entry name" value="Cyt_c-like_dom"/>
</dbReference>
<reference evidence="9 10" key="1">
    <citation type="submission" date="2018-07" db="EMBL/GenBank/DDBJ databases">
        <title>Venubactetium sediminum gen. nov., sp. nov., isolated from a marine solar saltern.</title>
        <authorList>
            <person name="Wang S."/>
        </authorList>
    </citation>
    <scope>NUCLEOTIDE SEQUENCE [LARGE SCALE GENOMIC DNA]</scope>
    <source>
        <strain evidence="9 10">WD2A32</strain>
    </source>
</reference>
<keyword evidence="3 6" id="KW-0479">Metal-binding</keyword>
<comment type="caution">
    <text evidence="9">The sequence shown here is derived from an EMBL/GenBank/DDBJ whole genome shotgun (WGS) entry which is preliminary data.</text>
</comment>
<organism evidence="9 10">
    <name type="scientific">Ferruginivarius sediminum</name>
    <dbReference type="NCBI Taxonomy" id="2661937"/>
    <lineage>
        <taxon>Bacteria</taxon>
        <taxon>Pseudomonadati</taxon>
        <taxon>Pseudomonadota</taxon>
        <taxon>Alphaproteobacteria</taxon>
        <taxon>Rhodospirillales</taxon>
        <taxon>Rhodospirillaceae</taxon>
        <taxon>Ferruginivarius</taxon>
    </lineage>
</organism>
<keyword evidence="1" id="KW-0813">Transport</keyword>
<accession>A0A369T7N8</accession>
<keyword evidence="7" id="KW-0732">Signal</keyword>
<evidence type="ECO:0000313" key="9">
    <source>
        <dbReference type="EMBL" id="RDD61320.1"/>
    </source>
</evidence>